<dbReference type="SUPFAM" id="SSF56317">
    <property type="entry name" value="Carbon-nitrogen hydrolase"/>
    <property type="match status" value="1"/>
</dbReference>
<evidence type="ECO:0000256" key="7">
    <source>
        <dbReference type="HAMAP-Rule" id="MF_02090"/>
    </source>
</evidence>
<evidence type="ECO:0000259" key="10">
    <source>
        <dbReference type="PROSITE" id="PS50263"/>
    </source>
</evidence>
<keyword evidence="12" id="KW-1185">Reference proteome</keyword>
<reference evidence="11 12" key="1">
    <citation type="submission" date="2016-10" db="EMBL/GenBank/DDBJ databases">
        <authorList>
            <person name="de Groot N.N."/>
        </authorList>
    </citation>
    <scope>NUCLEOTIDE SEQUENCE [LARGE SCALE GENOMIC DNA]</scope>
    <source>
        <strain evidence="11 12">DSM 18438</strain>
    </source>
</reference>
<dbReference type="HAMAP" id="MF_02090">
    <property type="entry name" value="NadE_glutamine_dep"/>
    <property type="match status" value="1"/>
</dbReference>
<dbReference type="STRING" id="1122252.SAMN05660443_2892"/>
<keyword evidence="4 7" id="KW-0547">Nucleotide-binding</keyword>
<keyword evidence="3 7" id="KW-0436">Ligase</keyword>
<gene>
    <name evidence="7" type="primary">nadE</name>
    <name evidence="11" type="ORF">SAMN05660443_2892</name>
</gene>
<feature type="binding site" evidence="7">
    <location>
        <position position="371"/>
    </location>
    <ligand>
        <name>deamido-NAD(+)</name>
        <dbReference type="ChEBI" id="CHEBI:58437"/>
        <note>ligand shared between two neighboring subunits</note>
    </ligand>
</feature>
<dbReference type="InterPro" id="IPR014729">
    <property type="entry name" value="Rossmann-like_a/b/a_fold"/>
</dbReference>
<dbReference type="PANTHER" id="PTHR23090:SF9">
    <property type="entry name" value="GLUTAMINE-DEPENDENT NAD(+) SYNTHETASE"/>
    <property type="match status" value="1"/>
</dbReference>
<evidence type="ECO:0000256" key="5">
    <source>
        <dbReference type="ARBA" id="ARBA00022840"/>
    </source>
</evidence>
<evidence type="ECO:0000256" key="2">
    <source>
        <dbReference type="ARBA" id="ARBA00007145"/>
    </source>
</evidence>
<dbReference type="InterPro" id="IPR036526">
    <property type="entry name" value="C-N_Hydrolase_sf"/>
</dbReference>
<dbReference type="AlphaFoldDB" id="A0A1I1JS27"/>
<dbReference type="CDD" id="cd07570">
    <property type="entry name" value="GAT_Gln-NAD-synth"/>
    <property type="match status" value="1"/>
</dbReference>
<evidence type="ECO:0000256" key="4">
    <source>
        <dbReference type="ARBA" id="ARBA00022741"/>
    </source>
</evidence>
<dbReference type="InterPro" id="IPR014445">
    <property type="entry name" value="Gln-dep_NAD_synthase"/>
</dbReference>
<dbReference type="InterPro" id="IPR003694">
    <property type="entry name" value="NAD_synthase"/>
</dbReference>
<keyword evidence="6 7" id="KW-0520">NAD</keyword>
<feature type="active site" description="Proton acceptor; for glutaminase activity" evidence="7">
    <location>
        <position position="44"/>
    </location>
</feature>
<evidence type="ECO:0000256" key="6">
    <source>
        <dbReference type="ARBA" id="ARBA00023027"/>
    </source>
</evidence>
<comment type="similarity">
    <text evidence="2 7 8">In the C-terminal section; belongs to the NAD synthetase family.</text>
</comment>
<evidence type="ECO:0000256" key="8">
    <source>
        <dbReference type="PIRNR" id="PIRNR006630"/>
    </source>
</evidence>
<evidence type="ECO:0000256" key="3">
    <source>
        <dbReference type="ARBA" id="ARBA00022598"/>
    </source>
</evidence>
<dbReference type="GO" id="GO:0004359">
    <property type="term" value="F:glutaminase activity"/>
    <property type="evidence" value="ECO:0007669"/>
    <property type="project" value="InterPro"/>
</dbReference>
<dbReference type="RefSeq" id="WP_091965127.1">
    <property type="nucleotide sequence ID" value="NZ_FOLH01000009.1"/>
</dbReference>
<name>A0A1I1JS27_9GAMM</name>
<protein>
    <recommendedName>
        <fullName evidence="7 8">Glutamine-dependent NAD(+) synthetase</fullName>
        <ecNumber evidence="7 8">6.3.5.1</ecNumber>
    </recommendedName>
    <alternativeName>
        <fullName evidence="7 8">NAD(+) synthase [glutamine-hydrolyzing]</fullName>
    </alternativeName>
</protein>
<dbReference type="GO" id="GO:0005737">
    <property type="term" value="C:cytoplasm"/>
    <property type="evidence" value="ECO:0007669"/>
    <property type="project" value="InterPro"/>
</dbReference>
<feature type="binding site" evidence="7">
    <location>
        <begin position="288"/>
        <end position="295"/>
    </location>
    <ligand>
        <name>ATP</name>
        <dbReference type="ChEBI" id="CHEBI:30616"/>
    </ligand>
</feature>
<dbReference type="GO" id="GO:0003952">
    <property type="term" value="F:NAD+ synthase (glutamine-hydrolyzing) activity"/>
    <property type="evidence" value="ECO:0007669"/>
    <property type="project" value="UniProtKB-UniRule"/>
</dbReference>
<feature type="binding site" evidence="7">
    <location>
        <position position="179"/>
    </location>
    <ligand>
        <name>L-glutamine</name>
        <dbReference type="ChEBI" id="CHEBI:58359"/>
    </ligand>
</feature>
<dbReference type="NCBIfam" id="TIGR00552">
    <property type="entry name" value="nadE"/>
    <property type="match status" value="1"/>
</dbReference>
<dbReference type="UniPathway" id="UPA00253">
    <property type="reaction ID" value="UER00334"/>
</dbReference>
<dbReference type="Proteomes" id="UP000199058">
    <property type="component" value="Unassembled WGS sequence"/>
</dbReference>
<evidence type="ECO:0000256" key="1">
    <source>
        <dbReference type="ARBA" id="ARBA00005188"/>
    </source>
</evidence>
<feature type="binding site" evidence="7">
    <location>
        <position position="395"/>
    </location>
    <ligand>
        <name>ATP</name>
        <dbReference type="ChEBI" id="CHEBI:30616"/>
    </ligand>
</feature>
<dbReference type="EMBL" id="FOLH01000009">
    <property type="protein sequence ID" value="SFC50762.1"/>
    <property type="molecule type" value="Genomic_DNA"/>
</dbReference>
<feature type="binding site" evidence="7">
    <location>
        <position position="400"/>
    </location>
    <ligand>
        <name>deamido-NAD(+)</name>
        <dbReference type="ChEBI" id="CHEBI:58437"/>
        <note>ligand shared between two neighboring subunits</note>
    </ligand>
</feature>
<evidence type="ECO:0000313" key="11">
    <source>
        <dbReference type="EMBL" id="SFC50762.1"/>
    </source>
</evidence>
<feature type="active site" description="Nucleophile; for glutaminase activity" evidence="7">
    <location>
        <position position="147"/>
    </location>
</feature>
<dbReference type="NCBIfam" id="NF010588">
    <property type="entry name" value="PRK13981.1"/>
    <property type="match status" value="1"/>
</dbReference>
<proteinExistence type="inferred from homology"/>
<dbReference type="Gene3D" id="3.60.110.10">
    <property type="entry name" value="Carbon-nitrogen hydrolase"/>
    <property type="match status" value="1"/>
</dbReference>
<dbReference type="SUPFAM" id="SSF52402">
    <property type="entry name" value="Adenine nucleotide alpha hydrolases-like"/>
    <property type="match status" value="1"/>
</dbReference>
<dbReference type="FunFam" id="3.40.50.620:FF:000106">
    <property type="entry name" value="Glutamine-dependent NAD(+) synthetase"/>
    <property type="match status" value="1"/>
</dbReference>
<dbReference type="InterPro" id="IPR022310">
    <property type="entry name" value="NAD/GMP_synthase"/>
</dbReference>
<dbReference type="CDD" id="cd00553">
    <property type="entry name" value="NAD_synthase"/>
    <property type="match status" value="1"/>
</dbReference>
<comment type="similarity">
    <text evidence="9">Belongs to the NAD synthetase family.</text>
</comment>
<evidence type="ECO:0000313" key="12">
    <source>
        <dbReference type="Proteomes" id="UP000199058"/>
    </source>
</evidence>
<dbReference type="OrthoDB" id="9760188at2"/>
<dbReference type="Pfam" id="PF00795">
    <property type="entry name" value="CN_hydrolase"/>
    <property type="match status" value="1"/>
</dbReference>
<feature type="active site" description="For glutaminase activity" evidence="7">
    <location>
        <position position="111"/>
    </location>
</feature>
<feature type="binding site" evidence="7">
    <location>
        <position position="173"/>
    </location>
    <ligand>
        <name>L-glutamine</name>
        <dbReference type="ChEBI" id="CHEBI:58359"/>
    </ligand>
</feature>
<keyword evidence="5 7" id="KW-0067">ATP-binding</keyword>
<organism evidence="11 12">
    <name type="scientific">Marinospirillum celere</name>
    <dbReference type="NCBI Taxonomy" id="1122252"/>
    <lineage>
        <taxon>Bacteria</taxon>
        <taxon>Pseudomonadati</taxon>
        <taxon>Pseudomonadota</taxon>
        <taxon>Gammaproteobacteria</taxon>
        <taxon>Oceanospirillales</taxon>
        <taxon>Oceanospirillaceae</taxon>
        <taxon>Marinospirillum</taxon>
    </lineage>
</organism>
<feature type="domain" description="CN hydrolase" evidence="10">
    <location>
        <begin position="4"/>
        <end position="247"/>
    </location>
</feature>
<dbReference type="Gene3D" id="3.40.50.620">
    <property type="entry name" value="HUPs"/>
    <property type="match status" value="1"/>
</dbReference>
<dbReference type="GO" id="GO:0008795">
    <property type="term" value="F:NAD+ synthase activity"/>
    <property type="evidence" value="ECO:0007669"/>
    <property type="project" value="UniProtKB-UniRule"/>
</dbReference>
<comment type="catalytic activity">
    <reaction evidence="7 8">
        <text>deamido-NAD(+) + L-glutamine + ATP + H2O = L-glutamate + AMP + diphosphate + NAD(+) + H(+)</text>
        <dbReference type="Rhea" id="RHEA:24384"/>
        <dbReference type="ChEBI" id="CHEBI:15377"/>
        <dbReference type="ChEBI" id="CHEBI:15378"/>
        <dbReference type="ChEBI" id="CHEBI:29985"/>
        <dbReference type="ChEBI" id="CHEBI:30616"/>
        <dbReference type="ChEBI" id="CHEBI:33019"/>
        <dbReference type="ChEBI" id="CHEBI:57540"/>
        <dbReference type="ChEBI" id="CHEBI:58359"/>
        <dbReference type="ChEBI" id="CHEBI:58437"/>
        <dbReference type="ChEBI" id="CHEBI:456215"/>
        <dbReference type="EC" id="6.3.5.1"/>
    </reaction>
</comment>
<comment type="caution">
    <text evidence="7">Lacks conserved residue(s) required for the propagation of feature annotation.</text>
</comment>
<dbReference type="Pfam" id="PF02540">
    <property type="entry name" value="NAD_synthase"/>
    <property type="match status" value="1"/>
</dbReference>
<comment type="pathway">
    <text evidence="1 7 8">Cofactor biosynthesis; NAD(+) biosynthesis; NAD(+) from deamido-NAD(+) (L-Gln route): step 1/1.</text>
</comment>
<dbReference type="PROSITE" id="PS50263">
    <property type="entry name" value="CN_HYDROLASE"/>
    <property type="match status" value="1"/>
</dbReference>
<sequence>MSTLRIYSAQINPIVGDFAGNAQKILAAVQEAREQQADLLLTPEMALTGYPPEDLLFRPALQERVQEQLDYLASQVTDITLVVGYPVRYEGQLYNAAGILHQGQWMGEYFKACLPNDQVFDEKRYFAPGEQPCVIKLKDMHLGLLICEDLWHPGPAKAAVDAGAEALLVLNASPWHQGKQHERVQLARQRVEPLQVPLIYCNLVGGQDELLFDGASFAVNAQGELQASAPALEEAGLITVLEKQASGVILLPGNKAIWPEPLAYLYGALVLGLQDYVNKSGFKGVVLGMSGGIDSALSAAIAVDALGKERVTGVMLPYHYTSSMSLEDAEAEARLLGIDYQVYPIAPMVDSFMTGLEKAFAGTQRDTTEENLQARCRGTLLMALSNKLGLMVLSTGNKSEVAVGYCTLYGDMVGGYNAIKDVYKTLVFQLAEWRNQQGQVIPQRVIDRPPSAELAPDQKDEDSLPAYPVLDRLLEGYIELDQSAADLLAEGFSEEDVRRVIGLVDRNEYKRYQAAPGVRVTYRGFGKDRRYPLVNRWPVF</sequence>
<comment type="function">
    <text evidence="7">Catalyzes the ATP-dependent amidation of deamido-NAD to form NAD. Uses L-glutamine as a nitrogen source.</text>
</comment>
<dbReference type="PANTHER" id="PTHR23090">
    <property type="entry name" value="NH 3 /GLUTAMINE-DEPENDENT NAD + SYNTHETASE"/>
    <property type="match status" value="1"/>
</dbReference>
<dbReference type="PIRSF" id="PIRSF006630">
    <property type="entry name" value="NADS_GAT"/>
    <property type="match status" value="1"/>
</dbReference>
<evidence type="ECO:0000256" key="9">
    <source>
        <dbReference type="RuleBase" id="RU003811"/>
    </source>
</evidence>
<accession>A0A1I1JS27</accession>
<dbReference type="GO" id="GO:0005524">
    <property type="term" value="F:ATP binding"/>
    <property type="evidence" value="ECO:0007669"/>
    <property type="project" value="UniProtKB-UniRule"/>
</dbReference>
<dbReference type="GO" id="GO:0009435">
    <property type="term" value="P:NAD+ biosynthetic process"/>
    <property type="evidence" value="ECO:0007669"/>
    <property type="project" value="UniProtKB-UniRule"/>
</dbReference>
<dbReference type="InterPro" id="IPR003010">
    <property type="entry name" value="C-N_Hydrolase"/>
</dbReference>
<dbReference type="EC" id="6.3.5.1" evidence="7 8"/>
<feature type="binding site" evidence="7">
    <location>
        <position position="510"/>
    </location>
    <ligand>
        <name>deamido-NAD(+)</name>
        <dbReference type="ChEBI" id="CHEBI:58437"/>
        <note>ligand shared between two neighboring subunits</note>
    </ligand>
</feature>